<feature type="chain" id="PRO_5020792448" evidence="1">
    <location>
        <begin position="20"/>
        <end position="252"/>
    </location>
</feature>
<comment type="caution">
    <text evidence="3">The sequence shown here is derived from an EMBL/GenBank/DDBJ whole genome shotgun (WGS) entry which is preliminary data.</text>
</comment>
<dbReference type="Gene3D" id="2.60.120.560">
    <property type="entry name" value="Exo-inulinase, domain 1"/>
    <property type="match status" value="1"/>
</dbReference>
<proteinExistence type="predicted"/>
<dbReference type="Proteomes" id="UP000295706">
    <property type="component" value="Unassembled WGS sequence"/>
</dbReference>
<name>A0A4R4K908_9BACT</name>
<dbReference type="GO" id="GO:0016787">
    <property type="term" value="F:hydrolase activity"/>
    <property type="evidence" value="ECO:0007669"/>
    <property type="project" value="InterPro"/>
</dbReference>
<keyword evidence="4" id="KW-1185">Reference proteome</keyword>
<dbReference type="PANTHER" id="PTHR33546:SF1">
    <property type="entry name" value="LARGE, MULTIFUNCTIONAL SECRETED PROTEIN"/>
    <property type="match status" value="1"/>
</dbReference>
<feature type="signal peptide" evidence="1">
    <location>
        <begin position="1"/>
        <end position="19"/>
    </location>
</feature>
<dbReference type="OrthoDB" id="176168at2"/>
<evidence type="ECO:0000313" key="4">
    <source>
        <dbReference type="Proteomes" id="UP000295706"/>
    </source>
</evidence>
<organism evidence="3 4">
    <name type="scientific">Arundinibacter roseus</name>
    <dbReference type="NCBI Taxonomy" id="2070510"/>
    <lineage>
        <taxon>Bacteria</taxon>
        <taxon>Pseudomonadati</taxon>
        <taxon>Bacteroidota</taxon>
        <taxon>Cytophagia</taxon>
        <taxon>Cytophagales</taxon>
        <taxon>Spirosomataceae</taxon>
        <taxon>Arundinibacter</taxon>
    </lineage>
</organism>
<gene>
    <name evidence="3" type="ORF">EZE20_14415</name>
</gene>
<dbReference type="AlphaFoldDB" id="A0A4R4K908"/>
<evidence type="ECO:0000313" key="3">
    <source>
        <dbReference type="EMBL" id="TDB64130.1"/>
    </source>
</evidence>
<dbReference type="RefSeq" id="WP_132118833.1">
    <property type="nucleotide sequence ID" value="NZ_SMJU01000008.1"/>
</dbReference>
<keyword evidence="1" id="KW-0732">Signal</keyword>
<evidence type="ECO:0000259" key="2">
    <source>
        <dbReference type="Pfam" id="PF06439"/>
    </source>
</evidence>
<sequence length="252" mass="27561">MKKVFLFAAAFGSLLTAQAQLQPSKMTPESSEIWSPVPRIVTPGGMSNAVSGFTAPSDAIVLFDGKNLDKWQATNGAAPAWTVADGAMTVTPRAGDIQTKQEFGDFQLHIEWRAPSEVKGNGQGRGNSGIFMQGVYELQVLDSYNNRTYSNGQAGSIYKQTMPLVNATKGPGEWQTYDVVYTAPRFNKDGQILIPAYITVIHNGVLIQNHTQIQGTTPYVGRPTIQPHGRGPIKLQDHGNPTSFRNIWIREL</sequence>
<protein>
    <submittedName>
        <fullName evidence="3">DUF1080 domain-containing protein</fullName>
    </submittedName>
</protein>
<dbReference type="InterPro" id="IPR010496">
    <property type="entry name" value="AL/BT2_dom"/>
</dbReference>
<feature type="domain" description="3-keto-alpha-glucoside-1,2-lyase/3-keto-2-hydroxy-glucal hydratase" evidence="2">
    <location>
        <begin position="59"/>
        <end position="250"/>
    </location>
</feature>
<dbReference type="PANTHER" id="PTHR33546">
    <property type="entry name" value="LARGE, MULTIFUNCTIONAL SECRETED PROTEIN-RELATED"/>
    <property type="match status" value="1"/>
</dbReference>
<dbReference type="Pfam" id="PF06439">
    <property type="entry name" value="3keto-disac_hyd"/>
    <property type="match status" value="1"/>
</dbReference>
<evidence type="ECO:0000256" key="1">
    <source>
        <dbReference type="SAM" id="SignalP"/>
    </source>
</evidence>
<dbReference type="EMBL" id="SMJU01000008">
    <property type="protein sequence ID" value="TDB64130.1"/>
    <property type="molecule type" value="Genomic_DNA"/>
</dbReference>
<reference evidence="3 4" key="1">
    <citation type="submission" date="2019-02" db="EMBL/GenBank/DDBJ databases">
        <title>Arundinibacter roseus gen. nov., sp. nov., a new member of the family Cytophagaceae.</title>
        <authorList>
            <person name="Szuroczki S."/>
            <person name="Khayer B."/>
            <person name="Sproer C."/>
            <person name="Toumi M."/>
            <person name="Szabo A."/>
            <person name="Felfoldi T."/>
            <person name="Schumann P."/>
            <person name="Toth E."/>
        </authorList>
    </citation>
    <scope>NUCLEOTIDE SEQUENCE [LARGE SCALE GENOMIC DNA]</scope>
    <source>
        <strain evidence="3 4">DMA-k-7a</strain>
    </source>
</reference>
<accession>A0A4R4K908</accession>